<feature type="compositionally biased region" description="Low complexity" evidence="1">
    <location>
        <begin position="30"/>
        <end position="40"/>
    </location>
</feature>
<evidence type="ECO:0000313" key="2">
    <source>
        <dbReference type="EMBL" id="PSL53766.1"/>
    </source>
</evidence>
<sequence>MSALPHIPSDHPDLRGLPDQRDRREPPTAEPGVGPVAETVVEPEPEPEAEALAATVARPGVEAAVATVAAEPGPAPGLLWYLTEPTRTAVAIGQFAATRSLLRAAPSGDGHTVLVLPGLGATDASTATLRKFLTGLGYDVHGWGLGLNIGPSVGVVRGMRELLRELAVGGKVSIVGWSLGGIFARELAREHPGMVRQVITLGSPYAMTDLRQTRVNPVYRLLAMFYVSGADLPPPEHTRPPFPVPSTSVYSKSDGIVAWQTCISTPNARQQNVAVNSSHLGYGYNATVLWLIADRLSQRHHRWRPFTPPPGMTRMFPDA</sequence>
<evidence type="ECO:0008006" key="4">
    <source>
        <dbReference type="Google" id="ProtNLM"/>
    </source>
</evidence>
<dbReference type="AlphaFoldDB" id="A0A2P8I5N8"/>
<dbReference type="EMBL" id="PYAX01000008">
    <property type="protein sequence ID" value="PSL53766.1"/>
    <property type="molecule type" value="Genomic_DNA"/>
</dbReference>
<accession>A0A2P8I5N8</accession>
<dbReference type="InterPro" id="IPR029058">
    <property type="entry name" value="AB_hydrolase_fold"/>
</dbReference>
<dbReference type="Proteomes" id="UP000241118">
    <property type="component" value="Unassembled WGS sequence"/>
</dbReference>
<dbReference type="RefSeq" id="WP_181320325.1">
    <property type="nucleotide sequence ID" value="NZ_PYAX01000008.1"/>
</dbReference>
<keyword evidence="3" id="KW-1185">Reference proteome</keyword>
<gene>
    <name evidence="2" type="ORF">B0I31_108213</name>
</gene>
<feature type="region of interest" description="Disordered" evidence="1">
    <location>
        <begin position="1"/>
        <end position="47"/>
    </location>
</feature>
<protein>
    <recommendedName>
        <fullName evidence="4">Alpha/beta hydrolase family protein</fullName>
    </recommendedName>
</protein>
<name>A0A2P8I5N8_SACCR</name>
<comment type="caution">
    <text evidence="2">The sequence shown here is derived from an EMBL/GenBank/DDBJ whole genome shotgun (WGS) entry which is preliminary data.</text>
</comment>
<proteinExistence type="predicted"/>
<dbReference type="Gene3D" id="3.40.50.1820">
    <property type="entry name" value="alpha/beta hydrolase"/>
    <property type="match status" value="1"/>
</dbReference>
<evidence type="ECO:0000256" key="1">
    <source>
        <dbReference type="SAM" id="MobiDB-lite"/>
    </source>
</evidence>
<feature type="compositionally biased region" description="Basic and acidic residues" evidence="1">
    <location>
        <begin position="8"/>
        <end position="27"/>
    </location>
</feature>
<reference evidence="2 3" key="1">
    <citation type="submission" date="2018-03" db="EMBL/GenBank/DDBJ databases">
        <title>Genomic Encyclopedia of Type Strains, Phase III (KMG-III): the genomes of soil and plant-associated and newly described type strains.</title>
        <authorList>
            <person name="Whitman W."/>
        </authorList>
    </citation>
    <scope>NUCLEOTIDE SEQUENCE [LARGE SCALE GENOMIC DNA]</scope>
    <source>
        <strain evidence="2 3">CGMCC 4.7097</strain>
    </source>
</reference>
<organism evidence="2 3">
    <name type="scientific">Saccharothrix carnea</name>
    <dbReference type="NCBI Taxonomy" id="1280637"/>
    <lineage>
        <taxon>Bacteria</taxon>
        <taxon>Bacillati</taxon>
        <taxon>Actinomycetota</taxon>
        <taxon>Actinomycetes</taxon>
        <taxon>Pseudonocardiales</taxon>
        <taxon>Pseudonocardiaceae</taxon>
        <taxon>Saccharothrix</taxon>
    </lineage>
</organism>
<evidence type="ECO:0000313" key="3">
    <source>
        <dbReference type="Proteomes" id="UP000241118"/>
    </source>
</evidence>
<dbReference type="SUPFAM" id="SSF53474">
    <property type="entry name" value="alpha/beta-Hydrolases"/>
    <property type="match status" value="1"/>
</dbReference>